<dbReference type="Gene3D" id="3.40.350.10">
    <property type="entry name" value="Creatinase/prolidase N-terminal domain"/>
    <property type="match status" value="1"/>
</dbReference>
<feature type="domain" description="Peptidase M24" evidence="2">
    <location>
        <begin position="152"/>
        <end position="360"/>
    </location>
</feature>
<name>A0ABV6VQH2_9ACTN</name>
<dbReference type="InterPro" id="IPR050659">
    <property type="entry name" value="Peptidase_M24B"/>
</dbReference>
<dbReference type="SUPFAM" id="SSF53092">
    <property type="entry name" value="Creatinase/prolidase N-terminal domain"/>
    <property type="match status" value="1"/>
</dbReference>
<dbReference type="PANTHER" id="PTHR46112:SF8">
    <property type="entry name" value="CYTOPLASMIC PEPTIDASE PEPQ-RELATED"/>
    <property type="match status" value="1"/>
</dbReference>
<dbReference type="RefSeq" id="WP_380532720.1">
    <property type="nucleotide sequence ID" value="NZ_JBHFAB010000003.1"/>
</dbReference>
<dbReference type="Proteomes" id="UP001592531">
    <property type="component" value="Unassembled WGS sequence"/>
</dbReference>
<evidence type="ECO:0000256" key="1">
    <source>
        <dbReference type="SAM" id="MobiDB-lite"/>
    </source>
</evidence>
<feature type="compositionally biased region" description="Low complexity" evidence="1">
    <location>
        <begin position="55"/>
        <end position="74"/>
    </location>
</feature>
<evidence type="ECO:0000313" key="5">
    <source>
        <dbReference type="Proteomes" id="UP001592531"/>
    </source>
</evidence>
<dbReference type="InterPro" id="IPR029149">
    <property type="entry name" value="Creatin/AminoP/Spt16_N"/>
</dbReference>
<dbReference type="Pfam" id="PF01321">
    <property type="entry name" value="Creatinase_N"/>
    <property type="match status" value="1"/>
</dbReference>
<feature type="region of interest" description="Disordered" evidence="1">
    <location>
        <begin position="55"/>
        <end position="84"/>
    </location>
</feature>
<dbReference type="InterPro" id="IPR000587">
    <property type="entry name" value="Creatinase_N"/>
</dbReference>
<dbReference type="EMBL" id="JBHFAB010000003">
    <property type="protein sequence ID" value="MFC1415995.1"/>
    <property type="molecule type" value="Genomic_DNA"/>
</dbReference>
<comment type="caution">
    <text evidence="4">The sequence shown here is derived from an EMBL/GenBank/DDBJ whole genome shotgun (WGS) entry which is preliminary data.</text>
</comment>
<dbReference type="Gene3D" id="3.90.230.10">
    <property type="entry name" value="Creatinase/methionine aminopeptidase superfamily"/>
    <property type="match status" value="1"/>
</dbReference>
<evidence type="ECO:0000259" key="3">
    <source>
        <dbReference type="Pfam" id="PF01321"/>
    </source>
</evidence>
<evidence type="ECO:0000313" key="4">
    <source>
        <dbReference type="EMBL" id="MFC1415995.1"/>
    </source>
</evidence>
<dbReference type="InterPro" id="IPR000994">
    <property type="entry name" value="Pept_M24"/>
</dbReference>
<dbReference type="InterPro" id="IPR036005">
    <property type="entry name" value="Creatinase/aminopeptidase-like"/>
</dbReference>
<sequence>MPHLYAERRDRLRGRCSAAGLDAALVTSPANVRWLTGSDGARALLLTRDAVLVASSTPPAPPVTSATPAASTAAPRRDSDGGPVAVLLPPGEDPAVLLAARCSGRTLGVEEHHLTVARHRAVTAATGAEQLRDLGPAVEQLRTVKDEEEINHLRVAGEIADQALGELLESILVGRTERHLAMELERRMVDHGADGPAFPVRVGAGEHSGLVAHVPGDRRVEDGEFLTVALGACYRGYRAALTRTFVIGLSPADWQADLHRQVFAAQRAAREALAVGAGCDAADLAALRVLDAAGSGLPADPGAGLGGGVGDGVGLEIGEQPHLGPQEFGKLDNRVPVTVGVGVCIPGRGGVRIEDTLVVRPSEDGGPELLTTTTKELLAL</sequence>
<keyword evidence="5" id="KW-1185">Reference proteome</keyword>
<dbReference type="PANTHER" id="PTHR46112">
    <property type="entry name" value="AMINOPEPTIDASE"/>
    <property type="match status" value="1"/>
</dbReference>
<dbReference type="SUPFAM" id="SSF55920">
    <property type="entry name" value="Creatinase/aminopeptidase"/>
    <property type="match status" value="1"/>
</dbReference>
<gene>
    <name evidence="4" type="ORF">ACEZDE_05000</name>
</gene>
<proteinExistence type="predicted"/>
<evidence type="ECO:0000259" key="2">
    <source>
        <dbReference type="Pfam" id="PF00557"/>
    </source>
</evidence>
<dbReference type="Pfam" id="PF00557">
    <property type="entry name" value="Peptidase_M24"/>
    <property type="match status" value="1"/>
</dbReference>
<feature type="domain" description="Creatinase N-terminal" evidence="3">
    <location>
        <begin position="8"/>
        <end position="144"/>
    </location>
</feature>
<organism evidence="4 5">
    <name type="scientific">Streptacidiphilus cavernicola</name>
    <dbReference type="NCBI Taxonomy" id="3342716"/>
    <lineage>
        <taxon>Bacteria</taxon>
        <taxon>Bacillati</taxon>
        <taxon>Actinomycetota</taxon>
        <taxon>Actinomycetes</taxon>
        <taxon>Kitasatosporales</taxon>
        <taxon>Streptomycetaceae</taxon>
        <taxon>Streptacidiphilus</taxon>
    </lineage>
</organism>
<reference evidence="4 5" key="1">
    <citation type="submission" date="2024-09" db="EMBL/GenBank/DDBJ databases">
        <authorList>
            <person name="Lee S.D."/>
        </authorList>
    </citation>
    <scope>NUCLEOTIDE SEQUENCE [LARGE SCALE GENOMIC DNA]</scope>
    <source>
        <strain evidence="4 5">N8-3</strain>
    </source>
</reference>
<accession>A0ABV6VQH2</accession>
<protein>
    <submittedName>
        <fullName evidence="4">M24 family metallopeptidase</fullName>
    </submittedName>
</protein>